<dbReference type="InterPro" id="IPR039920">
    <property type="entry name" value="MMS19"/>
</dbReference>
<dbReference type="GO" id="GO:0097361">
    <property type="term" value="C:cytosolic [4Fe-4S] assembly targeting complex"/>
    <property type="evidence" value="ECO:0007669"/>
    <property type="project" value="UniProtKB-UniRule"/>
</dbReference>
<protein>
    <recommendedName>
        <fullName evidence="5">MMS19 nucleotide excision repair protein</fullName>
    </recommendedName>
</protein>
<dbReference type="InterPro" id="IPR016024">
    <property type="entry name" value="ARM-type_fold"/>
</dbReference>
<comment type="function">
    <text evidence="5">Key component of the cytosolic iron-sulfur protein assembly (CIA) complex, a multiprotein complex that mediates the incorporation of iron-sulfur cluster into apoproteins specifically involved in DNA metabolism and genomic integrity. In the CIA complex, MMS19 acts as an adapter between early-acting CIA components and a subset of cellular target iron-sulfur proteins.</text>
</comment>
<dbReference type="STRING" id="765440.A0A0C3F4A7"/>
<comment type="similarity">
    <text evidence="2 5">Belongs to the MET18/MMS19 family.</text>
</comment>
<evidence type="ECO:0000259" key="6">
    <source>
        <dbReference type="Pfam" id="PF12460"/>
    </source>
</evidence>
<dbReference type="SUPFAM" id="SSF48371">
    <property type="entry name" value="ARM repeat"/>
    <property type="match status" value="2"/>
</dbReference>
<accession>A0A0C3F4A7</accession>
<dbReference type="Pfam" id="PF14500">
    <property type="entry name" value="MMS19_N"/>
    <property type="match status" value="1"/>
</dbReference>
<reference evidence="9" key="2">
    <citation type="submission" date="2015-01" db="EMBL/GenBank/DDBJ databases">
        <title>Evolutionary Origins and Diversification of the Mycorrhizal Mutualists.</title>
        <authorList>
            <consortium name="DOE Joint Genome Institute"/>
            <consortium name="Mycorrhizal Genomics Consortium"/>
            <person name="Kohler A."/>
            <person name="Kuo A."/>
            <person name="Nagy L.G."/>
            <person name="Floudas D."/>
            <person name="Copeland A."/>
            <person name="Barry K.W."/>
            <person name="Cichocki N."/>
            <person name="Veneault-Fourrey C."/>
            <person name="LaButti K."/>
            <person name="Lindquist E.A."/>
            <person name="Lipzen A."/>
            <person name="Lundell T."/>
            <person name="Morin E."/>
            <person name="Murat C."/>
            <person name="Riley R."/>
            <person name="Ohm R."/>
            <person name="Sun H."/>
            <person name="Tunlid A."/>
            <person name="Henrissat B."/>
            <person name="Grigoriev I.V."/>
            <person name="Hibbett D.S."/>
            <person name="Martin F."/>
        </authorList>
    </citation>
    <scope>NUCLEOTIDE SEQUENCE [LARGE SCALE GENOMIC DNA]</scope>
    <source>
        <strain evidence="9">F 1598</strain>
    </source>
</reference>
<keyword evidence="3" id="KW-0677">Repeat</keyword>
<proteinExistence type="inferred from homology"/>
<dbReference type="InterPro" id="IPR024687">
    <property type="entry name" value="MMS19_C"/>
</dbReference>
<evidence type="ECO:0000256" key="4">
    <source>
        <dbReference type="ARBA" id="ARBA00023242"/>
    </source>
</evidence>
<evidence type="ECO:0000313" key="9">
    <source>
        <dbReference type="Proteomes" id="UP000054166"/>
    </source>
</evidence>
<dbReference type="FunCoup" id="A0A0C3F4A7">
    <property type="interactions" value="525"/>
</dbReference>
<dbReference type="GO" id="GO:0051604">
    <property type="term" value="P:protein maturation"/>
    <property type="evidence" value="ECO:0007669"/>
    <property type="project" value="UniProtKB-UniRule"/>
</dbReference>
<keyword evidence="4 5" id="KW-0539">Nucleus</keyword>
<gene>
    <name evidence="8" type="ORF">PILCRDRAFT_828027</name>
</gene>
<dbReference type="AlphaFoldDB" id="A0A0C3F4A7"/>
<keyword evidence="9" id="KW-1185">Reference proteome</keyword>
<dbReference type="PANTHER" id="PTHR12891:SF0">
    <property type="entry name" value="MMS19 NUCLEOTIDE EXCISION REPAIR PROTEIN HOMOLOG"/>
    <property type="match status" value="1"/>
</dbReference>
<evidence type="ECO:0000256" key="5">
    <source>
        <dbReference type="RuleBase" id="RU367072"/>
    </source>
</evidence>
<evidence type="ECO:0000259" key="7">
    <source>
        <dbReference type="Pfam" id="PF14500"/>
    </source>
</evidence>
<keyword evidence="5" id="KW-0234">DNA repair</keyword>
<dbReference type="Proteomes" id="UP000054166">
    <property type="component" value="Unassembled WGS sequence"/>
</dbReference>
<sequence>MDPTVRLVRTWMGSGRDIEIQETVSGIANGQITLLNVVKALGEYLTAEEDELRTKGVEFLSLVMGKCPPEMISRVSARVLITFYCGKLDDTETIVPALKGLATLVSLSTCTSSDVEDIIRALFFHVKMHALAAPNRLLVFSIIDSLMARQREALKSMHHEFLSGYVTLVEGEKDPRNLMTAFAIARVILIEFDIADHIEALFNITFCYFPISFRPPADDPYGISPDDLKMALRSCLCATPLFGPLAIPLYLEKLMAGSPVSKRDTLQSMSASLPVYGASLACDSARKLWSSLKLEIFQSTDPITEEEALKTTQVLIRTIYADFTPHDMDTEDIQGLAREACEECTQILQEPEKSQAKPAIKVLCAFISTTPSVSRYTLSQAIPHMVKLFLNPHELSNRAPITILLTDLVAAARDAMSKSFADPELEVPLMPFKDEVLGVFTVGLKATSSRQPALAGLKAMVNTPTLLADDELGFIVHNVDDMLQADPDDGDDVIDDTLDLLSSISSINPRHVEAQTLPLLFSSLSDKAPARIATTDRAKYWRTLSALSKLCIQQELFETLVVRLSTKMDLICIPVMPTTHNWDLEPSAAYVHAILTALANTLRTKVDLGHTDVPKYIDRLVSRLYNLFIYSALLSTEYRTAATDPRVIDIAAQIITLVIRTLPIQRQEVFAAALFSAYLSGDVKGIAEGHQKMPADKTFRPFQSTSPETQRNLVALFAAGIVPLRKEVHMSSETPAQFLTALVAWDVPTFHSLQIQSIWHISASVVNKRADDILSFLSDMQETFWGQEIANTSISSERRAHAIKTWVWISKGLLVRNHPDAMLFVDRLFEVLGDEQIGWDAARGIGEIGNTDNILTKRNYAMIRILYAQKFFNSMLPRIIQGGQSSQSHEQSAYRVALVSLIKSMPQTAYMHEMSSLVPLLIRGLDLPDAEIRASVIDIFISAVGSDSAEHSGIYEHASTLVSIMLRNSIASEMSSTRVRIAALRYLGILPNIVRYDVLHPYKPTVIRELEKVLDDPKRSVRREAVDARTSWFKYNG</sequence>
<dbReference type="Gene3D" id="1.25.10.10">
    <property type="entry name" value="Leucine-rich Repeat Variant"/>
    <property type="match status" value="1"/>
</dbReference>
<dbReference type="GO" id="GO:0016226">
    <property type="term" value="P:iron-sulfur cluster assembly"/>
    <property type="evidence" value="ECO:0007669"/>
    <property type="project" value="UniProtKB-UniRule"/>
</dbReference>
<dbReference type="GO" id="GO:0006281">
    <property type="term" value="P:DNA repair"/>
    <property type="evidence" value="ECO:0007669"/>
    <property type="project" value="UniProtKB-UniRule"/>
</dbReference>
<dbReference type="InterPro" id="IPR011989">
    <property type="entry name" value="ARM-like"/>
</dbReference>
<feature type="domain" description="MMS19 N-terminal" evidence="7">
    <location>
        <begin position="38"/>
        <end position="298"/>
    </location>
</feature>
<evidence type="ECO:0000256" key="3">
    <source>
        <dbReference type="ARBA" id="ARBA00022737"/>
    </source>
</evidence>
<reference evidence="8 9" key="1">
    <citation type="submission" date="2014-04" db="EMBL/GenBank/DDBJ databases">
        <authorList>
            <consortium name="DOE Joint Genome Institute"/>
            <person name="Kuo A."/>
            <person name="Tarkka M."/>
            <person name="Buscot F."/>
            <person name="Kohler A."/>
            <person name="Nagy L.G."/>
            <person name="Floudas D."/>
            <person name="Copeland A."/>
            <person name="Barry K.W."/>
            <person name="Cichocki N."/>
            <person name="Veneault-Fourrey C."/>
            <person name="LaButti K."/>
            <person name="Lindquist E.A."/>
            <person name="Lipzen A."/>
            <person name="Lundell T."/>
            <person name="Morin E."/>
            <person name="Murat C."/>
            <person name="Sun H."/>
            <person name="Tunlid A."/>
            <person name="Henrissat B."/>
            <person name="Grigoriev I.V."/>
            <person name="Hibbett D.S."/>
            <person name="Martin F."/>
            <person name="Nordberg H.P."/>
            <person name="Cantor M.N."/>
            <person name="Hua S.X."/>
        </authorList>
    </citation>
    <scope>NUCLEOTIDE SEQUENCE [LARGE SCALE GENOMIC DNA]</scope>
    <source>
        <strain evidence="8 9">F 1598</strain>
    </source>
</reference>
<feature type="domain" description="MMS19 C-terminal" evidence="6">
    <location>
        <begin position="543"/>
        <end position="991"/>
    </location>
</feature>
<evidence type="ECO:0000256" key="2">
    <source>
        <dbReference type="ARBA" id="ARBA00009340"/>
    </source>
</evidence>
<dbReference type="InterPro" id="IPR029240">
    <property type="entry name" value="MMS19_N"/>
</dbReference>
<dbReference type="EMBL" id="KN833057">
    <property type="protein sequence ID" value="KIM74701.1"/>
    <property type="molecule type" value="Genomic_DNA"/>
</dbReference>
<dbReference type="HOGENOM" id="CLU_005943_1_0_1"/>
<dbReference type="OrthoDB" id="342900at2759"/>
<keyword evidence="5" id="KW-0227">DNA damage</keyword>
<dbReference type="PANTHER" id="PTHR12891">
    <property type="entry name" value="DNA REPAIR/TRANSCRIPTION PROTEIN MET18/MMS19"/>
    <property type="match status" value="1"/>
</dbReference>
<dbReference type="Pfam" id="PF12460">
    <property type="entry name" value="MMS19_C"/>
    <property type="match status" value="1"/>
</dbReference>
<dbReference type="GO" id="GO:0005634">
    <property type="term" value="C:nucleus"/>
    <property type="evidence" value="ECO:0007669"/>
    <property type="project" value="UniProtKB-SubCell"/>
</dbReference>
<comment type="subcellular location">
    <subcellularLocation>
        <location evidence="1 5">Nucleus</location>
    </subcellularLocation>
</comment>
<evidence type="ECO:0000256" key="1">
    <source>
        <dbReference type="ARBA" id="ARBA00004123"/>
    </source>
</evidence>
<organism evidence="8 9">
    <name type="scientific">Piloderma croceum (strain F 1598)</name>
    <dbReference type="NCBI Taxonomy" id="765440"/>
    <lineage>
        <taxon>Eukaryota</taxon>
        <taxon>Fungi</taxon>
        <taxon>Dikarya</taxon>
        <taxon>Basidiomycota</taxon>
        <taxon>Agaricomycotina</taxon>
        <taxon>Agaricomycetes</taxon>
        <taxon>Agaricomycetidae</taxon>
        <taxon>Atheliales</taxon>
        <taxon>Atheliaceae</taxon>
        <taxon>Piloderma</taxon>
    </lineage>
</organism>
<evidence type="ECO:0000313" key="8">
    <source>
        <dbReference type="EMBL" id="KIM74701.1"/>
    </source>
</evidence>
<dbReference type="InParanoid" id="A0A0C3F4A7"/>
<name>A0A0C3F4A7_PILCF</name>